<dbReference type="GO" id="GO:0005886">
    <property type="term" value="C:plasma membrane"/>
    <property type="evidence" value="ECO:0007669"/>
    <property type="project" value="UniProtKB-SubCell"/>
</dbReference>
<protein>
    <submittedName>
        <fullName evidence="11">Peptide/nickel transport system permease protein</fullName>
    </submittedName>
</protein>
<dbReference type="STRING" id="582672.SAMN05216360_111173"/>
<dbReference type="Pfam" id="PF00528">
    <property type="entry name" value="BPD_transp_1"/>
    <property type="match status" value="1"/>
</dbReference>
<sequence>MSALVAAEPAVRPEPMRSEAAAPMPRPAVNPGLAALRLFLRNPSGLLGSLILIGLLFAALAGPHLYGVDPFEIVGAPFQPPGGDPLLGTDYLGQDILAALLQGGRATLLVGFSAALITVVIGVTFGALAGFFGGRVDAALMKVTEFFQVLPTLLFAMVLVTLFGQRIAITTIAIGIVSWPPTARLTRAEFLRLRGLDFVKAARAAGAGPLYLIGRVILPNAAPPIVVSATLAIGTAVLFEGALSFLGLGDPNVMSWGLMIGQNRAYALEAWWTVLLPGAAIFLAVLGVSLVGDAVNDAVNPRLRKRS</sequence>
<dbReference type="InterPro" id="IPR035906">
    <property type="entry name" value="MetI-like_sf"/>
</dbReference>
<dbReference type="PANTHER" id="PTHR43386:SF1">
    <property type="entry name" value="D,D-DIPEPTIDE TRANSPORT SYSTEM PERMEASE PROTEIN DDPC-RELATED"/>
    <property type="match status" value="1"/>
</dbReference>
<dbReference type="PANTHER" id="PTHR43386">
    <property type="entry name" value="OLIGOPEPTIDE TRANSPORT SYSTEM PERMEASE PROTEIN APPC"/>
    <property type="match status" value="1"/>
</dbReference>
<dbReference type="GO" id="GO:0055085">
    <property type="term" value="P:transmembrane transport"/>
    <property type="evidence" value="ECO:0007669"/>
    <property type="project" value="InterPro"/>
</dbReference>
<evidence type="ECO:0000259" key="10">
    <source>
        <dbReference type="PROSITE" id="PS50928"/>
    </source>
</evidence>
<evidence type="ECO:0000256" key="1">
    <source>
        <dbReference type="ARBA" id="ARBA00004651"/>
    </source>
</evidence>
<proteinExistence type="inferred from homology"/>
<evidence type="ECO:0000313" key="12">
    <source>
        <dbReference type="Proteomes" id="UP000198704"/>
    </source>
</evidence>
<accession>A0A1H0EGH7</accession>
<dbReference type="EMBL" id="FNHS01000011">
    <property type="protein sequence ID" value="SDN81453.1"/>
    <property type="molecule type" value="Genomic_DNA"/>
</dbReference>
<feature type="transmembrane region" description="Helical" evidence="9">
    <location>
        <begin position="270"/>
        <end position="292"/>
    </location>
</feature>
<feature type="transmembrane region" description="Helical" evidence="9">
    <location>
        <begin position="108"/>
        <end position="132"/>
    </location>
</feature>
<keyword evidence="2 9" id="KW-0813">Transport</keyword>
<dbReference type="GO" id="GO:0015833">
    <property type="term" value="P:peptide transport"/>
    <property type="evidence" value="ECO:0007669"/>
    <property type="project" value="UniProtKB-KW"/>
</dbReference>
<evidence type="ECO:0000256" key="8">
    <source>
        <dbReference type="ARBA" id="ARBA00023136"/>
    </source>
</evidence>
<dbReference type="GO" id="GO:0015031">
    <property type="term" value="P:protein transport"/>
    <property type="evidence" value="ECO:0007669"/>
    <property type="project" value="UniProtKB-KW"/>
</dbReference>
<dbReference type="Proteomes" id="UP000198704">
    <property type="component" value="Unassembled WGS sequence"/>
</dbReference>
<dbReference type="SUPFAM" id="SSF161098">
    <property type="entry name" value="MetI-like"/>
    <property type="match status" value="1"/>
</dbReference>
<evidence type="ECO:0000256" key="5">
    <source>
        <dbReference type="ARBA" id="ARBA00022856"/>
    </source>
</evidence>
<comment type="similarity">
    <text evidence="9">Belongs to the binding-protein-dependent transport system permease family.</text>
</comment>
<organism evidence="11 12">
    <name type="scientific">Methylobacterium phyllostachyos</name>
    <dbReference type="NCBI Taxonomy" id="582672"/>
    <lineage>
        <taxon>Bacteria</taxon>
        <taxon>Pseudomonadati</taxon>
        <taxon>Pseudomonadota</taxon>
        <taxon>Alphaproteobacteria</taxon>
        <taxon>Hyphomicrobiales</taxon>
        <taxon>Methylobacteriaceae</taxon>
        <taxon>Methylobacterium</taxon>
    </lineage>
</organism>
<reference evidence="12" key="1">
    <citation type="submission" date="2016-10" db="EMBL/GenBank/DDBJ databases">
        <authorList>
            <person name="Varghese N."/>
            <person name="Submissions S."/>
        </authorList>
    </citation>
    <scope>NUCLEOTIDE SEQUENCE [LARGE SCALE GENOMIC DNA]</scope>
    <source>
        <strain evidence="12">BL47</strain>
    </source>
</reference>
<evidence type="ECO:0000256" key="9">
    <source>
        <dbReference type="RuleBase" id="RU363032"/>
    </source>
</evidence>
<dbReference type="InterPro" id="IPR000515">
    <property type="entry name" value="MetI-like"/>
</dbReference>
<evidence type="ECO:0000313" key="11">
    <source>
        <dbReference type="EMBL" id="SDN81453.1"/>
    </source>
</evidence>
<keyword evidence="6" id="KW-0653">Protein transport</keyword>
<evidence type="ECO:0000256" key="3">
    <source>
        <dbReference type="ARBA" id="ARBA00022475"/>
    </source>
</evidence>
<dbReference type="OrthoDB" id="9766870at2"/>
<dbReference type="PROSITE" id="PS50928">
    <property type="entry name" value="ABC_TM1"/>
    <property type="match status" value="1"/>
</dbReference>
<gene>
    <name evidence="11" type="ORF">SAMN05216360_111173</name>
</gene>
<feature type="transmembrane region" description="Helical" evidence="9">
    <location>
        <begin position="225"/>
        <end position="249"/>
    </location>
</feature>
<keyword evidence="12" id="KW-1185">Reference proteome</keyword>
<keyword evidence="5" id="KW-0571">Peptide transport</keyword>
<feature type="transmembrane region" description="Helical" evidence="9">
    <location>
        <begin position="46"/>
        <end position="66"/>
    </location>
</feature>
<dbReference type="InterPro" id="IPR050366">
    <property type="entry name" value="BP-dependent_transpt_permease"/>
</dbReference>
<evidence type="ECO:0000256" key="7">
    <source>
        <dbReference type="ARBA" id="ARBA00022989"/>
    </source>
</evidence>
<keyword evidence="8 9" id="KW-0472">Membrane</keyword>
<keyword evidence="3" id="KW-1003">Cell membrane</keyword>
<dbReference type="Gene3D" id="1.10.3720.10">
    <property type="entry name" value="MetI-like"/>
    <property type="match status" value="1"/>
</dbReference>
<dbReference type="AlphaFoldDB" id="A0A1H0EGH7"/>
<keyword evidence="7 9" id="KW-1133">Transmembrane helix</keyword>
<comment type="subcellular location">
    <subcellularLocation>
        <location evidence="1 9">Cell membrane</location>
        <topology evidence="1 9">Multi-pass membrane protein</topology>
    </subcellularLocation>
</comment>
<evidence type="ECO:0000256" key="2">
    <source>
        <dbReference type="ARBA" id="ARBA00022448"/>
    </source>
</evidence>
<keyword evidence="4 9" id="KW-0812">Transmembrane</keyword>
<name>A0A1H0EGH7_9HYPH</name>
<dbReference type="CDD" id="cd06261">
    <property type="entry name" value="TM_PBP2"/>
    <property type="match status" value="1"/>
</dbReference>
<feature type="domain" description="ABC transmembrane type-1" evidence="10">
    <location>
        <begin position="104"/>
        <end position="292"/>
    </location>
</feature>
<evidence type="ECO:0000256" key="4">
    <source>
        <dbReference type="ARBA" id="ARBA00022692"/>
    </source>
</evidence>
<evidence type="ECO:0000256" key="6">
    <source>
        <dbReference type="ARBA" id="ARBA00022927"/>
    </source>
</evidence>